<protein>
    <submittedName>
        <fullName evidence="1">Uncharacterized protein</fullName>
    </submittedName>
</protein>
<sequence length="127" mass="14843">MQIVLYFEFDVQLPSLPAFALLYHCHCHCQIQMNIHKSQIVRDIHVNSTPRAEMEHCSWLTDQLEDLSTYHWVVVEPASEQTVSLCILGSLSRQAIEACRDFRLLCWPDLDKLRKSFWGILINCILK</sequence>
<evidence type="ECO:0000313" key="1">
    <source>
        <dbReference type="EMBL" id="CAG6628720.1"/>
    </source>
</evidence>
<name>A0A8D8QBK7_9HEMI</name>
<dbReference type="EMBL" id="HBUF01068674">
    <property type="protein sequence ID" value="CAG6628720.1"/>
    <property type="molecule type" value="Transcribed_RNA"/>
</dbReference>
<proteinExistence type="predicted"/>
<dbReference type="AlphaFoldDB" id="A0A8D8QBK7"/>
<organism evidence="1">
    <name type="scientific">Cacopsylla melanoneura</name>
    <dbReference type="NCBI Taxonomy" id="428564"/>
    <lineage>
        <taxon>Eukaryota</taxon>
        <taxon>Metazoa</taxon>
        <taxon>Ecdysozoa</taxon>
        <taxon>Arthropoda</taxon>
        <taxon>Hexapoda</taxon>
        <taxon>Insecta</taxon>
        <taxon>Pterygota</taxon>
        <taxon>Neoptera</taxon>
        <taxon>Paraneoptera</taxon>
        <taxon>Hemiptera</taxon>
        <taxon>Sternorrhyncha</taxon>
        <taxon>Psylloidea</taxon>
        <taxon>Psyllidae</taxon>
        <taxon>Psyllinae</taxon>
        <taxon>Cacopsylla</taxon>
    </lineage>
</organism>
<reference evidence="1" key="1">
    <citation type="submission" date="2021-05" db="EMBL/GenBank/DDBJ databases">
        <authorList>
            <person name="Alioto T."/>
            <person name="Alioto T."/>
            <person name="Gomez Garrido J."/>
        </authorList>
    </citation>
    <scope>NUCLEOTIDE SEQUENCE</scope>
</reference>
<accession>A0A8D8QBK7</accession>